<dbReference type="GO" id="GO:0005524">
    <property type="term" value="F:ATP binding"/>
    <property type="evidence" value="ECO:0007669"/>
    <property type="project" value="UniProtKB-UniRule"/>
</dbReference>
<feature type="compositionally biased region" description="Acidic residues" evidence="7">
    <location>
        <begin position="452"/>
        <end position="462"/>
    </location>
</feature>
<evidence type="ECO:0000313" key="10">
    <source>
        <dbReference type="Proteomes" id="UP000006906"/>
    </source>
</evidence>
<dbReference type="GO" id="GO:0016887">
    <property type="term" value="F:ATP hydrolysis activity"/>
    <property type="evidence" value="ECO:0000318"/>
    <property type="project" value="GO_Central"/>
</dbReference>
<dbReference type="GO" id="GO:0007018">
    <property type="term" value="P:microtubule-based movement"/>
    <property type="evidence" value="ECO:0000318"/>
    <property type="project" value="GO_Central"/>
</dbReference>
<feature type="compositionally biased region" description="Low complexity" evidence="7">
    <location>
        <begin position="672"/>
        <end position="681"/>
    </location>
</feature>
<dbReference type="SMART" id="SM00129">
    <property type="entry name" value="KISc"/>
    <property type="match status" value="1"/>
</dbReference>
<dbReference type="Pfam" id="PF00225">
    <property type="entry name" value="Kinesin"/>
    <property type="match status" value="1"/>
</dbReference>
<dbReference type="GeneID" id="5724940"/>
<evidence type="ECO:0000256" key="1">
    <source>
        <dbReference type="ARBA" id="ARBA00022701"/>
    </source>
</evidence>
<reference evidence="9 10" key="1">
    <citation type="journal article" date="2007" name="Science">
        <title>The Chlamydomonas genome reveals the evolution of key animal and plant functions.</title>
        <authorList>
            <person name="Merchant S.S."/>
            <person name="Prochnik S.E."/>
            <person name="Vallon O."/>
            <person name="Harris E.H."/>
            <person name="Karpowicz S.J."/>
            <person name="Witman G.B."/>
            <person name="Terry A."/>
            <person name="Salamov A."/>
            <person name="Fritz-Laylin L.K."/>
            <person name="Marechal-Drouard L."/>
            <person name="Marshall W.F."/>
            <person name="Qu L.H."/>
            <person name="Nelson D.R."/>
            <person name="Sanderfoot A.A."/>
            <person name="Spalding M.H."/>
            <person name="Kapitonov V.V."/>
            <person name="Ren Q."/>
            <person name="Ferris P."/>
            <person name="Lindquist E."/>
            <person name="Shapiro H."/>
            <person name="Lucas S.M."/>
            <person name="Grimwood J."/>
            <person name="Schmutz J."/>
            <person name="Cardol P."/>
            <person name="Cerutti H."/>
            <person name="Chanfreau G."/>
            <person name="Chen C.L."/>
            <person name="Cognat V."/>
            <person name="Croft M.T."/>
            <person name="Dent R."/>
            <person name="Dutcher S."/>
            <person name="Fernandez E."/>
            <person name="Fukuzawa H."/>
            <person name="Gonzalez-Ballester D."/>
            <person name="Gonzalez-Halphen D."/>
            <person name="Hallmann A."/>
            <person name="Hanikenne M."/>
            <person name="Hippler M."/>
            <person name="Inwood W."/>
            <person name="Jabbari K."/>
            <person name="Kalanon M."/>
            <person name="Kuras R."/>
            <person name="Lefebvre P.A."/>
            <person name="Lemaire S.D."/>
            <person name="Lobanov A.V."/>
            <person name="Lohr M."/>
            <person name="Manuell A."/>
            <person name="Meier I."/>
            <person name="Mets L."/>
            <person name="Mittag M."/>
            <person name="Mittelmeier T."/>
            <person name="Moroney J.V."/>
            <person name="Moseley J."/>
            <person name="Napoli C."/>
            <person name="Nedelcu A.M."/>
            <person name="Niyogi K."/>
            <person name="Novoselov S.V."/>
            <person name="Paulsen I.T."/>
            <person name="Pazour G."/>
            <person name="Purton S."/>
            <person name="Ral J.P."/>
            <person name="Riano-Pachon D.M."/>
            <person name="Riekhof W."/>
            <person name="Rymarquis L."/>
            <person name="Schroda M."/>
            <person name="Stern D."/>
            <person name="Umen J."/>
            <person name="Willows R."/>
            <person name="Wilson N."/>
            <person name="Zimmer S.L."/>
            <person name="Allmer J."/>
            <person name="Balk J."/>
            <person name="Bisova K."/>
            <person name="Chen C.J."/>
            <person name="Elias M."/>
            <person name="Gendler K."/>
            <person name="Hauser C."/>
            <person name="Lamb M.R."/>
            <person name="Ledford H."/>
            <person name="Long J.C."/>
            <person name="Minagawa J."/>
            <person name="Page M.D."/>
            <person name="Pan J."/>
            <person name="Pootakham W."/>
            <person name="Roje S."/>
            <person name="Rose A."/>
            <person name="Stahlberg E."/>
            <person name="Terauchi A.M."/>
            <person name="Yang P."/>
            <person name="Ball S."/>
            <person name="Bowler C."/>
            <person name="Dieckmann C.L."/>
            <person name="Gladyshev V.N."/>
            <person name="Green P."/>
            <person name="Jorgensen R."/>
            <person name="Mayfield S."/>
            <person name="Mueller-Roeber B."/>
            <person name="Rajamani S."/>
            <person name="Sayre R.T."/>
            <person name="Brokstein P."/>
            <person name="Dubchak I."/>
            <person name="Goodstein D."/>
            <person name="Hornick L."/>
            <person name="Huang Y.W."/>
            <person name="Jhaveri J."/>
            <person name="Luo Y."/>
            <person name="Martinez D."/>
            <person name="Ngau W.C."/>
            <person name="Otillar B."/>
            <person name="Poliakov A."/>
            <person name="Porter A."/>
            <person name="Szajkowski L."/>
            <person name="Werner G."/>
            <person name="Zhou K."/>
            <person name="Grigoriev I.V."/>
            <person name="Rokhsar D.S."/>
            <person name="Grossman A.R."/>
        </authorList>
    </citation>
    <scope>NUCLEOTIDE SEQUENCE [LARGE SCALE GENOMIC DNA]</scope>
    <source>
        <strain evidence="10">CC-503</strain>
    </source>
</reference>
<proteinExistence type="inferred from homology"/>
<dbReference type="PRINTS" id="PR00380">
    <property type="entry name" value="KINESINHEAVY"/>
</dbReference>
<dbReference type="InterPro" id="IPR027640">
    <property type="entry name" value="Kinesin-like_fam"/>
</dbReference>
<dbReference type="KEGG" id="cre:CHLRE_03g205249v5"/>
<evidence type="ECO:0000259" key="8">
    <source>
        <dbReference type="PROSITE" id="PS50067"/>
    </source>
</evidence>
<dbReference type="InterPro" id="IPR019821">
    <property type="entry name" value="Kinesin_motor_CS"/>
</dbReference>
<protein>
    <recommendedName>
        <fullName evidence="6">Kinesin-like protein</fullName>
    </recommendedName>
</protein>
<keyword evidence="3 5" id="KW-0067">ATP-binding</keyword>
<feature type="compositionally biased region" description="Basic and acidic residues" evidence="7">
    <location>
        <begin position="576"/>
        <end position="597"/>
    </location>
</feature>
<dbReference type="OMA" id="HANEPGH"/>
<dbReference type="EMBL" id="CM008964">
    <property type="protein sequence ID" value="PNW86015.1"/>
    <property type="molecule type" value="Genomic_DNA"/>
</dbReference>
<feature type="compositionally biased region" description="Polar residues" evidence="7">
    <location>
        <begin position="720"/>
        <end position="733"/>
    </location>
</feature>
<dbReference type="GO" id="GO:0005871">
    <property type="term" value="C:kinesin complex"/>
    <property type="evidence" value="ECO:0000318"/>
    <property type="project" value="GO_Central"/>
</dbReference>
<dbReference type="Gramene" id="PNW86015">
    <property type="protein sequence ID" value="PNW86015"/>
    <property type="gene ID" value="CHLRE_03g205249v5"/>
</dbReference>
<feature type="compositionally biased region" description="Low complexity" evidence="7">
    <location>
        <begin position="690"/>
        <end position="702"/>
    </location>
</feature>
<keyword evidence="10" id="KW-1185">Reference proteome</keyword>
<name>A0A2K3DZP9_CHLRE</name>
<organism evidence="9 10">
    <name type="scientific">Chlamydomonas reinhardtii</name>
    <name type="common">Chlamydomonas smithii</name>
    <dbReference type="NCBI Taxonomy" id="3055"/>
    <lineage>
        <taxon>Eukaryota</taxon>
        <taxon>Viridiplantae</taxon>
        <taxon>Chlorophyta</taxon>
        <taxon>core chlorophytes</taxon>
        <taxon>Chlorophyceae</taxon>
        <taxon>CS clade</taxon>
        <taxon>Chlamydomonadales</taxon>
        <taxon>Chlamydomonadaceae</taxon>
        <taxon>Chlamydomonas</taxon>
    </lineage>
</organism>
<feature type="compositionally biased region" description="Pro residues" evidence="7">
    <location>
        <begin position="407"/>
        <end position="421"/>
    </location>
</feature>
<dbReference type="PROSITE" id="PS00411">
    <property type="entry name" value="KINESIN_MOTOR_1"/>
    <property type="match status" value="1"/>
</dbReference>
<dbReference type="GO" id="GO:0005634">
    <property type="term" value="C:nucleus"/>
    <property type="evidence" value="ECO:0000318"/>
    <property type="project" value="GO_Central"/>
</dbReference>
<sequence>MTEQEDLGEDARISDVSEIEPRRLRYSEEVLPLHWSDAVQPGKCVRPLKVYARIKPALGAAAAPEGGAGISAGAAAAGEGPQQLLQTTSTEISQVLRCGGNSMAYSFTRVFEGSDQEEFYGTAIEPLLEELVGLRTGSSVFMAYGASGTGKSYTMQGTAAQPGMIPRTLSRLYQLLEERGKEHQVQLCFYEVYENRVYDLLQSARLGKRQAQHLPIQVLGANCCVPGLLRCHCTAADAGQRLYAAASRIRTQSATHTNSESSRSHAVFTIQLLEVEQGAVTGRSATLSLVDLAGAERAGRTKNVGSKLRESANINTSLSVLGRCLEALRHNQALAARGPGGGGAPRVIPVRESSLTSLFKGVLTGQGNLVLSVHLSQHGDEYDTNRHTLRFGALASRLQMAAAAPAAAPPQPPAGLPPLPPSQQQQQQSTQGRAKRQRVQPAFEEQPPIAEAPEEGVDEEPEPDTRQLKAVAQGEVEARAAAAVEAEAGPDVQGGGVDVNVVEALRAQVQQLQQQLVVVEETARAAAVAEWEELVASGRDELEEARQRAEQLEEQLAAAAKELAAAQREAAALRRELAQERAARPSREEALEERMVEPRAAAGGSQDPVAGQARAPAAGAEQHPEAGRHPPGTEAPAQGDDAPGTSGRRAEEERAPLAALPSSGNQQQPHQPAGGASAGRAGAAGGGSTGRPRGSSKRTGAGAAAGEGAPGRVAHAAEGTSATGTADPPQQGTGRHGHTCKAEATGRRSKRRRATEDCEVDEEAAGKAHTTTKQAHTAGAEELGADGGAGRHAGQGQAELDGTAGDDMATADAGKTPVAGRTRRKRQGVRKP</sequence>
<evidence type="ECO:0000256" key="7">
    <source>
        <dbReference type="SAM" id="MobiDB-lite"/>
    </source>
</evidence>
<dbReference type="PANTHER" id="PTHR24115">
    <property type="entry name" value="KINESIN-RELATED"/>
    <property type="match status" value="1"/>
</dbReference>
<dbReference type="GO" id="GO:0008017">
    <property type="term" value="F:microtubule binding"/>
    <property type="evidence" value="ECO:0000318"/>
    <property type="project" value="GO_Central"/>
</dbReference>
<dbReference type="InterPro" id="IPR027417">
    <property type="entry name" value="P-loop_NTPase"/>
</dbReference>
<dbReference type="GO" id="GO:0003777">
    <property type="term" value="F:microtubule motor activity"/>
    <property type="evidence" value="ECO:0000318"/>
    <property type="project" value="GO_Central"/>
</dbReference>
<keyword evidence="1 6" id="KW-0493">Microtubule</keyword>
<feature type="region of interest" description="Disordered" evidence="7">
    <location>
        <begin position="402"/>
        <end position="474"/>
    </location>
</feature>
<evidence type="ECO:0000256" key="5">
    <source>
        <dbReference type="PROSITE-ProRule" id="PRU00283"/>
    </source>
</evidence>
<dbReference type="SUPFAM" id="SSF52540">
    <property type="entry name" value="P-loop containing nucleoside triphosphate hydrolases"/>
    <property type="match status" value="1"/>
</dbReference>
<feature type="region of interest" description="Disordered" evidence="7">
    <location>
        <begin position="576"/>
        <end position="832"/>
    </location>
</feature>
<keyword evidence="4 5" id="KW-0505">Motor protein</keyword>
<evidence type="ECO:0000256" key="4">
    <source>
        <dbReference type="ARBA" id="ARBA00023175"/>
    </source>
</evidence>
<dbReference type="InParanoid" id="A0A2K3DZP9"/>
<dbReference type="STRING" id="3055.A0A2K3DZP9"/>
<gene>
    <name evidence="9" type="ORF">CHLRE_03g205249v5</name>
</gene>
<dbReference type="ExpressionAtlas" id="A0A2K3DZP9">
    <property type="expression patterns" value="baseline and differential"/>
</dbReference>
<feature type="compositionally biased region" description="Low complexity" evidence="7">
    <location>
        <begin position="610"/>
        <end position="620"/>
    </location>
</feature>
<feature type="compositionally biased region" description="Low complexity" evidence="7">
    <location>
        <begin position="767"/>
        <end position="782"/>
    </location>
</feature>
<dbReference type="AlphaFoldDB" id="A0A2K3DZP9"/>
<feature type="compositionally biased region" description="Low complexity" evidence="7">
    <location>
        <begin position="441"/>
        <end position="451"/>
    </location>
</feature>
<evidence type="ECO:0000256" key="3">
    <source>
        <dbReference type="ARBA" id="ARBA00022840"/>
    </source>
</evidence>
<dbReference type="GO" id="GO:0005874">
    <property type="term" value="C:microtubule"/>
    <property type="evidence" value="ECO:0000318"/>
    <property type="project" value="GO_Central"/>
</dbReference>
<dbReference type="OrthoDB" id="123929at2759"/>
<dbReference type="InterPro" id="IPR001752">
    <property type="entry name" value="Kinesin_motor_dom"/>
</dbReference>
<dbReference type="RefSeq" id="XP_042926664.1">
    <property type="nucleotide sequence ID" value="XM_043061474.1"/>
</dbReference>
<evidence type="ECO:0000256" key="6">
    <source>
        <dbReference type="RuleBase" id="RU000394"/>
    </source>
</evidence>
<evidence type="ECO:0000313" key="9">
    <source>
        <dbReference type="EMBL" id="PNW86015.1"/>
    </source>
</evidence>
<dbReference type="Gene3D" id="3.40.850.10">
    <property type="entry name" value="Kinesin motor domain"/>
    <property type="match status" value="1"/>
</dbReference>
<feature type="compositionally biased region" description="Low complexity" evidence="7">
    <location>
        <begin position="422"/>
        <end position="432"/>
    </location>
</feature>
<accession>A0A2K3DZP9</accession>
<evidence type="ECO:0000256" key="2">
    <source>
        <dbReference type="ARBA" id="ARBA00022741"/>
    </source>
</evidence>
<feature type="compositionally biased region" description="Low complexity" evidence="7">
    <location>
        <begin position="794"/>
        <end position="816"/>
    </location>
</feature>
<dbReference type="PROSITE" id="PS50067">
    <property type="entry name" value="KINESIN_MOTOR_2"/>
    <property type="match status" value="1"/>
</dbReference>
<keyword evidence="2 5" id="KW-0547">Nucleotide-binding</keyword>
<comment type="similarity">
    <text evidence="5 6">Belongs to the TRAFAC class myosin-kinesin ATPase superfamily. Kinesin family.</text>
</comment>
<dbReference type="PANTHER" id="PTHR24115:SF1008">
    <property type="entry name" value="KINESIN-LIKE PROTEIN SUBITO"/>
    <property type="match status" value="1"/>
</dbReference>
<feature type="binding site" evidence="5">
    <location>
        <begin position="145"/>
        <end position="152"/>
    </location>
    <ligand>
        <name>ATP</name>
        <dbReference type="ChEBI" id="CHEBI:30616"/>
    </ligand>
</feature>
<dbReference type="GO" id="GO:0005737">
    <property type="term" value="C:cytoplasm"/>
    <property type="evidence" value="ECO:0000318"/>
    <property type="project" value="GO_Central"/>
</dbReference>
<dbReference type="Proteomes" id="UP000006906">
    <property type="component" value="Chromosome 3"/>
</dbReference>
<feature type="domain" description="Kinesin motor" evidence="8">
    <location>
        <begin position="47"/>
        <end position="398"/>
    </location>
</feature>
<feature type="compositionally biased region" description="Basic residues" evidence="7">
    <location>
        <begin position="821"/>
        <end position="832"/>
    </location>
</feature>
<dbReference type="InterPro" id="IPR036961">
    <property type="entry name" value="Kinesin_motor_dom_sf"/>
</dbReference>